<organism evidence="1 2">
    <name type="scientific">Caballeronia concitans</name>
    <dbReference type="NCBI Taxonomy" id="1777133"/>
    <lineage>
        <taxon>Bacteria</taxon>
        <taxon>Pseudomonadati</taxon>
        <taxon>Pseudomonadota</taxon>
        <taxon>Betaproteobacteria</taxon>
        <taxon>Burkholderiales</taxon>
        <taxon>Burkholderiaceae</taxon>
        <taxon>Caballeronia</taxon>
    </lineage>
</organism>
<gene>
    <name evidence="1" type="primary">fhcB</name>
    <name evidence="1" type="ORF">AWB72_03796</name>
</gene>
<dbReference type="OrthoDB" id="240576at2"/>
<evidence type="ECO:0000313" key="2">
    <source>
        <dbReference type="Proteomes" id="UP000198263"/>
    </source>
</evidence>
<proteinExistence type="predicted"/>
<name>A0A658R0T2_9BURK</name>
<keyword evidence="2" id="KW-1185">Reference proteome</keyword>
<keyword evidence="1" id="KW-0808">Transferase</keyword>
<sequence length="423" mass="45587">MPPTQTPAQAKKTWTCPFCPLLCEDITLTDTADARAEASNTACPRMTQALATFSEHDGSRRPQIDAHDTDLASALSRVAEILSHARRPLFSGLATDVAGARALYELAAHSGAIVDHMHGDSLAASTLALQDRGALFTTLSEIRSRADLIVVIACEPSRRYPRFYERVLEPERQANIVFVGCKAAHAAATDADVILEDADTFDILALWSALVEGRSADALSDPRTAHALDALIKRIHAARYTAFIYEPAALPTPHAALAIEAINRIVKTMNRTVRAGALALTGDDGALTVNQTVTWLSGFPLRTRIAYGLPLDHDPHRYRTDDMLRRKEIDTFLWISSFEPQPLPSSLDDDVPVIILGHPATMLAERKAPTVFIPVATPGMDSSGHLFRVDASVVVPIVPARNAGLPSVAAVVGEMISAARSSS</sequence>
<dbReference type="AlphaFoldDB" id="A0A658R0T2"/>
<dbReference type="GO" id="GO:0016787">
    <property type="term" value="F:hydrolase activity"/>
    <property type="evidence" value="ECO:0007669"/>
    <property type="project" value="UniProtKB-KW"/>
</dbReference>
<dbReference type="Proteomes" id="UP000198263">
    <property type="component" value="Unassembled WGS sequence"/>
</dbReference>
<protein>
    <submittedName>
        <fullName evidence="1">Formyltransferase/hydrolase complex Fhc subunit B</fullName>
    </submittedName>
</protein>
<evidence type="ECO:0000313" key="1">
    <source>
        <dbReference type="EMBL" id="SAL37411.1"/>
    </source>
</evidence>
<dbReference type="GO" id="GO:0016740">
    <property type="term" value="F:transferase activity"/>
    <property type="evidence" value="ECO:0007669"/>
    <property type="project" value="UniProtKB-KW"/>
</dbReference>
<keyword evidence="1" id="KW-0378">Hydrolase</keyword>
<dbReference type="EMBL" id="FCNV02000008">
    <property type="protein sequence ID" value="SAL37411.1"/>
    <property type="molecule type" value="Genomic_DNA"/>
</dbReference>
<accession>A0A658R0T2</accession>
<dbReference type="Gene3D" id="3.40.50.1220">
    <property type="entry name" value="TPP-binding domain"/>
    <property type="match status" value="1"/>
</dbReference>
<reference evidence="1 2" key="1">
    <citation type="submission" date="2016-01" db="EMBL/GenBank/DDBJ databases">
        <authorList>
            <person name="Peeters C."/>
        </authorList>
    </citation>
    <scope>NUCLEOTIDE SEQUENCE [LARGE SCALE GENOMIC DNA]</scope>
    <source>
        <strain evidence="1">LMG 29315</strain>
    </source>
</reference>
<comment type="caution">
    <text evidence="1">The sequence shown here is derived from an EMBL/GenBank/DDBJ whole genome shotgun (WGS) entry which is preliminary data.</text>
</comment>